<dbReference type="Proteomes" id="UP000183209">
    <property type="component" value="Unassembled WGS sequence"/>
</dbReference>
<sequence>MKRLIPILILFVFLQVSYAQNITVKDYLLLGVDAAQDLMSKYTEPADEGLIYAITGGWYNDARVLDKWGMDIALVTNGSFVPSEKKIYRLDVSRFDNLEIVGGGESVDIPTIIGDTKSSVRLAAILDDERFEFDVPTGITGLADINLLPSAFLQFRMGIPYGTEIKLRYFPKLNIDNSELGMHGAAIQHQISNWIEPIKESMFAVSGIVAYTAINADYEFQTGGFVSGTGQHIDFDYDSWLFEMIVSTKYPKYNAYGGVGYITGTSDVAMKGTYVIETQQQTRTFSDPFVIGNNVSGLRANIGGKASFGRFSINIDYTFQGYNNLSLGFNYNIR</sequence>
<dbReference type="RefSeq" id="WP_038265919.1">
    <property type="nucleotide sequence ID" value="NZ_FPAG01000003.1"/>
</dbReference>
<dbReference type="InterPro" id="IPR046495">
    <property type="entry name" value="DUF6588"/>
</dbReference>
<dbReference type="OrthoDB" id="9775382at2"/>
<name>A0A1I6RRC1_9FLAO</name>
<dbReference type="AlphaFoldDB" id="A0A1I6RRC1"/>
<protein>
    <submittedName>
        <fullName evidence="1">Uncharacterized protein</fullName>
    </submittedName>
</protein>
<dbReference type="EMBL" id="FPAG01000003">
    <property type="protein sequence ID" value="SFS67160.1"/>
    <property type="molecule type" value="Genomic_DNA"/>
</dbReference>
<organism evidence="1 2">
    <name type="scientific">Zhouia amylolytica</name>
    <dbReference type="NCBI Taxonomy" id="376730"/>
    <lineage>
        <taxon>Bacteria</taxon>
        <taxon>Pseudomonadati</taxon>
        <taxon>Bacteroidota</taxon>
        <taxon>Flavobacteriia</taxon>
        <taxon>Flavobacteriales</taxon>
        <taxon>Flavobacteriaceae</taxon>
        <taxon>Zhouia</taxon>
    </lineage>
</organism>
<accession>A0A1I6RRC1</accession>
<evidence type="ECO:0000313" key="2">
    <source>
        <dbReference type="Proteomes" id="UP000183209"/>
    </source>
</evidence>
<reference evidence="1 2" key="1">
    <citation type="submission" date="2016-10" db="EMBL/GenBank/DDBJ databases">
        <authorList>
            <person name="de Groot N.N."/>
        </authorList>
    </citation>
    <scope>NUCLEOTIDE SEQUENCE [LARGE SCALE GENOMIC DNA]</scope>
    <source>
        <strain evidence="1 2">CGMCC 1.6114</strain>
    </source>
</reference>
<proteinExistence type="predicted"/>
<gene>
    <name evidence="1" type="ORF">SAMN04487906_1251</name>
</gene>
<evidence type="ECO:0000313" key="1">
    <source>
        <dbReference type="EMBL" id="SFS67160.1"/>
    </source>
</evidence>
<dbReference type="Pfam" id="PF20230">
    <property type="entry name" value="DUF6588"/>
    <property type="match status" value="1"/>
</dbReference>